<dbReference type="Gene3D" id="3.40.50.720">
    <property type="entry name" value="NAD(P)-binding Rossmann-like Domain"/>
    <property type="match status" value="1"/>
</dbReference>
<gene>
    <name evidence="11" type="ORF">B0T16DRAFT_169364</name>
</gene>
<comment type="catalytic activity">
    <reaction evidence="7">
        <text>3-hydroxy-2-methylpropanoate + NAD(+) = 2-methyl-3-oxopropanoate + NADH + H(+)</text>
        <dbReference type="Rhea" id="RHEA:17681"/>
        <dbReference type="ChEBI" id="CHEBI:11805"/>
        <dbReference type="ChEBI" id="CHEBI:15378"/>
        <dbReference type="ChEBI" id="CHEBI:57540"/>
        <dbReference type="ChEBI" id="CHEBI:57700"/>
        <dbReference type="ChEBI" id="CHEBI:57945"/>
        <dbReference type="EC" id="1.1.1.31"/>
    </reaction>
</comment>
<dbReference type="FunFam" id="1.10.1040.10:FF:000006">
    <property type="entry name" value="3-hydroxyisobutyrate dehydrogenase"/>
    <property type="match status" value="1"/>
</dbReference>
<dbReference type="SUPFAM" id="SSF51735">
    <property type="entry name" value="NAD(P)-binding Rossmann-fold domains"/>
    <property type="match status" value="1"/>
</dbReference>
<dbReference type="EMBL" id="JAULSV010000004">
    <property type="protein sequence ID" value="KAK0646787.1"/>
    <property type="molecule type" value="Genomic_DNA"/>
</dbReference>
<dbReference type="Proteomes" id="UP001174936">
    <property type="component" value="Unassembled WGS sequence"/>
</dbReference>
<evidence type="ECO:0000256" key="2">
    <source>
        <dbReference type="ARBA" id="ARBA00006013"/>
    </source>
</evidence>
<keyword evidence="12" id="KW-1185">Reference proteome</keyword>
<proteinExistence type="inferred from homology"/>
<evidence type="ECO:0000313" key="12">
    <source>
        <dbReference type="Proteomes" id="UP001174936"/>
    </source>
</evidence>
<reference evidence="11" key="1">
    <citation type="submission" date="2023-06" db="EMBL/GenBank/DDBJ databases">
        <title>Genome-scale phylogeny and comparative genomics of the fungal order Sordariales.</title>
        <authorList>
            <consortium name="Lawrence Berkeley National Laboratory"/>
            <person name="Hensen N."/>
            <person name="Bonometti L."/>
            <person name="Westerberg I."/>
            <person name="Brannstrom I.O."/>
            <person name="Guillou S."/>
            <person name="Cros-Aarteil S."/>
            <person name="Calhoun S."/>
            <person name="Haridas S."/>
            <person name="Kuo A."/>
            <person name="Mondo S."/>
            <person name="Pangilinan J."/>
            <person name="Riley R."/>
            <person name="Labutti K."/>
            <person name="Andreopoulos B."/>
            <person name="Lipzen A."/>
            <person name="Chen C."/>
            <person name="Yanf M."/>
            <person name="Daum C."/>
            <person name="Ng V."/>
            <person name="Clum A."/>
            <person name="Steindorff A."/>
            <person name="Ohm R."/>
            <person name="Martin F."/>
            <person name="Silar P."/>
            <person name="Natvig D."/>
            <person name="Lalanne C."/>
            <person name="Gautier V."/>
            <person name="Ament-Velasquez S.L."/>
            <person name="Kruys A."/>
            <person name="Hutchinson M.I."/>
            <person name="Powell A.J."/>
            <person name="Barry K."/>
            <person name="Miller A.N."/>
            <person name="Grigoriev I.V."/>
            <person name="Debuchy R."/>
            <person name="Gladieux P."/>
            <person name="Thoren M.H."/>
            <person name="Johannesson H."/>
        </authorList>
    </citation>
    <scope>NUCLEOTIDE SEQUENCE</scope>
    <source>
        <strain evidence="11">SMH2532-1</strain>
    </source>
</reference>
<evidence type="ECO:0000259" key="10">
    <source>
        <dbReference type="Pfam" id="PF14833"/>
    </source>
</evidence>
<dbReference type="EC" id="1.1.1.31" evidence="3"/>
<evidence type="ECO:0000256" key="7">
    <source>
        <dbReference type="ARBA" id="ARBA00049197"/>
    </source>
</evidence>
<dbReference type="GO" id="GO:0051287">
    <property type="term" value="F:NAD binding"/>
    <property type="evidence" value="ECO:0007669"/>
    <property type="project" value="InterPro"/>
</dbReference>
<dbReference type="PANTHER" id="PTHR22981:SF81">
    <property type="entry name" value="DEHYDROGENASE, PUTATIVE-RELATED"/>
    <property type="match status" value="1"/>
</dbReference>
<evidence type="ECO:0000256" key="6">
    <source>
        <dbReference type="ARBA" id="ARBA00023027"/>
    </source>
</evidence>
<organism evidence="11 12">
    <name type="scientific">Cercophora newfieldiana</name>
    <dbReference type="NCBI Taxonomy" id="92897"/>
    <lineage>
        <taxon>Eukaryota</taxon>
        <taxon>Fungi</taxon>
        <taxon>Dikarya</taxon>
        <taxon>Ascomycota</taxon>
        <taxon>Pezizomycotina</taxon>
        <taxon>Sordariomycetes</taxon>
        <taxon>Sordariomycetidae</taxon>
        <taxon>Sordariales</taxon>
        <taxon>Lasiosphaeriaceae</taxon>
        <taxon>Cercophora</taxon>
    </lineage>
</organism>
<dbReference type="Pfam" id="PF03446">
    <property type="entry name" value="NAD_binding_2"/>
    <property type="match status" value="1"/>
</dbReference>
<dbReference type="PANTHER" id="PTHR22981">
    <property type="entry name" value="3-HYDROXYISOBUTYRATE DEHYDROGENASE-RELATED"/>
    <property type="match status" value="1"/>
</dbReference>
<keyword evidence="5" id="KW-0560">Oxidoreductase</keyword>
<dbReference type="InterPro" id="IPR013328">
    <property type="entry name" value="6PGD_dom2"/>
</dbReference>
<keyword evidence="6" id="KW-0520">NAD</keyword>
<dbReference type="AlphaFoldDB" id="A0AA39Y674"/>
<evidence type="ECO:0000313" key="11">
    <source>
        <dbReference type="EMBL" id="KAK0646787.1"/>
    </source>
</evidence>
<dbReference type="InterPro" id="IPR008927">
    <property type="entry name" value="6-PGluconate_DH-like_C_sf"/>
</dbReference>
<feature type="domain" description="6-phosphogluconate dehydrogenase NADP-binding" evidence="9">
    <location>
        <begin position="1"/>
        <end position="104"/>
    </location>
</feature>
<dbReference type="PIRSF" id="PIRSF000103">
    <property type="entry name" value="HIBADH"/>
    <property type="match status" value="1"/>
</dbReference>
<protein>
    <recommendedName>
        <fullName evidence="3">3-hydroxyisobutyrate dehydrogenase</fullName>
        <ecNumber evidence="3">1.1.1.31</ecNumber>
    </recommendedName>
</protein>
<evidence type="ECO:0000259" key="9">
    <source>
        <dbReference type="Pfam" id="PF03446"/>
    </source>
</evidence>
<name>A0AA39Y674_9PEZI</name>
<dbReference type="InterPro" id="IPR036291">
    <property type="entry name" value="NAD(P)-bd_dom_sf"/>
</dbReference>
<dbReference type="GO" id="GO:0005739">
    <property type="term" value="C:mitochondrion"/>
    <property type="evidence" value="ECO:0007669"/>
    <property type="project" value="TreeGrafter"/>
</dbReference>
<evidence type="ECO:0000256" key="3">
    <source>
        <dbReference type="ARBA" id="ARBA00012991"/>
    </source>
</evidence>
<dbReference type="Gene3D" id="1.10.1040.10">
    <property type="entry name" value="N-(1-d-carboxylethyl)-l-norvaline Dehydrogenase, domain 2"/>
    <property type="match status" value="1"/>
</dbReference>
<dbReference type="GO" id="GO:0050661">
    <property type="term" value="F:NADP binding"/>
    <property type="evidence" value="ECO:0007669"/>
    <property type="project" value="InterPro"/>
</dbReference>
<dbReference type="InterPro" id="IPR006115">
    <property type="entry name" value="6PGDH_NADP-bd"/>
</dbReference>
<dbReference type="SUPFAM" id="SSF48179">
    <property type="entry name" value="6-phosphogluconate dehydrogenase C-terminal domain-like"/>
    <property type="match status" value="1"/>
</dbReference>
<accession>A0AA39Y674</accession>
<keyword evidence="4" id="KW-0101">Branched-chain amino acid catabolism</keyword>
<evidence type="ECO:0000256" key="8">
    <source>
        <dbReference type="PIRSR" id="PIRSR000103-1"/>
    </source>
</evidence>
<comment type="pathway">
    <text evidence="1">Amino-acid degradation; L-valine degradation.</text>
</comment>
<evidence type="ECO:0000256" key="5">
    <source>
        <dbReference type="ARBA" id="ARBA00023002"/>
    </source>
</evidence>
<dbReference type="GO" id="GO:0008442">
    <property type="term" value="F:3-hydroxyisobutyrate dehydrogenase activity"/>
    <property type="evidence" value="ECO:0007669"/>
    <property type="project" value="UniProtKB-EC"/>
</dbReference>
<comment type="caution">
    <text evidence="11">The sequence shown here is derived from an EMBL/GenBank/DDBJ whole genome shotgun (WGS) entry which is preliminary data.</text>
</comment>
<feature type="domain" description="3-hydroxyisobutyrate dehydrogenase-like NAD-binding" evidence="10">
    <location>
        <begin position="110"/>
        <end position="223"/>
    </location>
</feature>
<sequence length="253" mass="26005">MLPESSHVRTVYLNAIIPALAASSSPSKILLDSSTIDPNTSLEISGLLSSKFPTMSFYDAPVSGGVLGAVAGTIAIFLGCSPTDPNLPLLTSLLSLMGSKVIPCGGPSLGLAAKLSNNYLSGIITIATSEAMDMGMRAGIDAEVLASVFKAGTAQNTICDVFNPVPGVCAQAPASRGYTGGFRVELMKKDMRLAVEMAGRVGSRNVLGVGGLGVYSAAAEDGRCRGLDSRVVFRWLGGREDWKAGDGGGDDVD</sequence>
<feature type="active site" evidence="8">
    <location>
        <position position="114"/>
    </location>
</feature>
<dbReference type="GO" id="GO:0006574">
    <property type="term" value="P:L-valine catabolic process"/>
    <property type="evidence" value="ECO:0007669"/>
    <property type="project" value="TreeGrafter"/>
</dbReference>
<dbReference type="InterPro" id="IPR015815">
    <property type="entry name" value="HIBADH-related"/>
</dbReference>
<dbReference type="InterPro" id="IPR029154">
    <property type="entry name" value="HIBADH-like_NADP-bd"/>
</dbReference>
<evidence type="ECO:0000256" key="1">
    <source>
        <dbReference type="ARBA" id="ARBA00005109"/>
    </source>
</evidence>
<comment type="similarity">
    <text evidence="2">Belongs to the HIBADH-related family. 3-hydroxyisobutyrate dehydrogenase subfamily.</text>
</comment>
<evidence type="ECO:0000256" key="4">
    <source>
        <dbReference type="ARBA" id="ARBA00022456"/>
    </source>
</evidence>
<dbReference type="Pfam" id="PF14833">
    <property type="entry name" value="NAD_binding_11"/>
    <property type="match status" value="1"/>
</dbReference>